<dbReference type="GO" id="GO:0005739">
    <property type="term" value="C:mitochondrion"/>
    <property type="evidence" value="ECO:0007669"/>
    <property type="project" value="TreeGrafter"/>
</dbReference>
<dbReference type="PANTHER" id="PTHR33156:SF59">
    <property type="entry name" value="PROTEIN NUCLEAR FUSION DEFECTIVE 6, CHLOROPLASTIC_MITOCHONDRIAL-LIKE"/>
    <property type="match status" value="1"/>
</dbReference>
<accession>A0A7I8IGI2</accession>
<dbReference type="PANTHER" id="PTHR33156">
    <property type="entry name" value="OS02G0230000 PROTEIN"/>
    <property type="match status" value="1"/>
</dbReference>
<dbReference type="OrthoDB" id="736963at2759"/>
<evidence type="ECO:0000313" key="1">
    <source>
        <dbReference type="EMBL" id="CAA2617280.1"/>
    </source>
</evidence>
<reference evidence="1" key="1">
    <citation type="submission" date="2019-12" db="EMBL/GenBank/DDBJ databases">
        <authorList>
            <person name="Scholz U."/>
            <person name="Mascher M."/>
            <person name="Fiebig A."/>
        </authorList>
    </citation>
    <scope>NUCLEOTIDE SEQUENCE</scope>
</reference>
<dbReference type="EMBL" id="CACVBZ020000002">
    <property type="protein sequence ID" value="CAB1184512.1"/>
    <property type="molecule type" value="Genomic_DNA"/>
</dbReference>
<dbReference type="Proteomes" id="UP000663760">
    <property type="component" value="Unassembled WGS sequence"/>
</dbReference>
<evidence type="ECO:0000313" key="4">
    <source>
        <dbReference type="Proteomes" id="UP000663760"/>
    </source>
</evidence>
<evidence type="ECO:0000313" key="2">
    <source>
        <dbReference type="EMBL" id="CAA7392955.1"/>
    </source>
</evidence>
<evidence type="ECO:0000313" key="3">
    <source>
        <dbReference type="EMBL" id="CAB1184512.1"/>
    </source>
</evidence>
<dbReference type="InterPro" id="IPR043459">
    <property type="entry name" value="NFD6/NOXY2-like"/>
</dbReference>
<dbReference type="AlphaFoldDB" id="A0A7I8IGI2"/>
<dbReference type="EMBL" id="LR746266">
    <property type="protein sequence ID" value="CAA7392955.1"/>
    <property type="molecule type" value="Genomic_DNA"/>
</dbReference>
<proteinExistence type="predicted"/>
<organism evidence="1">
    <name type="scientific">Spirodela intermedia</name>
    <name type="common">Intermediate duckweed</name>
    <dbReference type="NCBI Taxonomy" id="51605"/>
    <lineage>
        <taxon>Eukaryota</taxon>
        <taxon>Viridiplantae</taxon>
        <taxon>Streptophyta</taxon>
        <taxon>Embryophyta</taxon>
        <taxon>Tracheophyta</taxon>
        <taxon>Spermatophyta</taxon>
        <taxon>Magnoliopsida</taxon>
        <taxon>Liliopsida</taxon>
        <taxon>Araceae</taxon>
        <taxon>Lemnoideae</taxon>
        <taxon>Spirodela</taxon>
    </lineage>
</organism>
<dbReference type="EMBL" id="LR743590">
    <property type="protein sequence ID" value="CAA2617280.1"/>
    <property type="molecule type" value="Genomic_DNA"/>
</dbReference>
<keyword evidence="4" id="KW-1185">Reference proteome</keyword>
<protein>
    <submittedName>
        <fullName evidence="1">Uncharacterized protein</fullName>
    </submittedName>
</protein>
<sequence>MAAVATARSVLRAATLRNAAPRVASAAGRAVGRPAARLRPSGDASRILIRSPAEMSSFCVESLMPMHSATASALMTSMLAVSRRGYGWLLEAERTR</sequence>
<name>A0A7I8IGI2_SPIIN</name>
<gene>
    <name evidence="1" type="ORF">SI7747_03003449</name>
    <name evidence="2" type="ORF">SI8410_03003785</name>
    <name evidence="3" type="ORF">SI8410_UN001902</name>
</gene>